<keyword evidence="2" id="KW-0812">Transmembrane</keyword>
<dbReference type="EMBL" id="MOMC01000038">
    <property type="protein sequence ID" value="ONH28737.1"/>
    <property type="molecule type" value="Genomic_DNA"/>
</dbReference>
<accession>A0A1V2I8M3</accession>
<sequence length="243" mass="25717">MPYTGVTRDLNGPGTPEATWAAAELPGRLPTVDPASLRPAPPGRVVVVAPHPDDETFGVGGTMVLLAALAAPVVVVAVTDGEASHPGRADELRRIRLAERAEALRRLGVADAEVHRLGLPDGDVGATAVAARLRPLLSADDLVLTPWQHDGHPDHDACGAAAAALVQPDRLWFYLIWAWHWATPAELPWERAERVPLGAAATAAKRAAARAYASQLEGDTPILPPATLARLLRADEVLLRGPR</sequence>
<evidence type="ECO:0000313" key="3">
    <source>
        <dbReference type="EMBL" id="ONH28737.1"/>
    </source>
</evidence>
<evidence type="ECO:0008006" key="5">
    <source>
        <dbReference type="Google" id="ProtNLM"/>
    </source>
</evidence>
<dbReference type="Proteomes" id="UP000188929">
    <property type="component" value="Unassembled WGS sequence"/>
</dbReference>
<dbReference type="AlphaFoldDB" id="A0A1V2I8M3"/>
<dbReference type="SUPFAM" id="SSF102588">
    <property type="entry name" value="LmbE-like"/>
    <property type="match status" value="1"/>
</dbReference>
<keyword evidence="4" id="KW-1185">Reference proteome</keyword>
<dbReference type="InterPro" id="IPR003737">
    <property type="entry name" value="GlcNAc_PI_deacetylase-related"/>
</dbReference>
<evidence type="ECO:0000313" key="4">
    <source>
        <dbReference type="Proteomes" id="UP000188929"/>
    </source>
</evidence>
<comment type="caution">
    <text evidence="3">The sequence shown here is derived from an EMBL/GenBank/DDBJ whole genome shotgun (WGS) entry which is preliminary data.</text>
</comment>
<keyword evidence="2" id="KW-0472">Membrane</keyword>
<dbReference type="GO" id="GO:0016811">
    <property type="term" value="F:hydrolase activity, acting on carbon-nitrogen (but not peptide) bonds, in linear amides"/>
    <property type="evidence" value="ECO:0007669"/>
    <property type="project" value="TreeGrafter"/>
</dbReference>
<dbReference type="GO" id="GO:0016137">
    <property type="term" value="P:glycoside metabolic process"/>
    <property type="evidence" value="ECO:0007669"/>
    <property type="project" value="UniProtKB-ARBA"/>
</dbReference>
<dbReference type="Pfam" id="PF02585">
    <property type="entry name" value="PIG-L"/>
    <property type="match status" value="1"/>
</dbReference>
<reference evidence="4" key="1">
    <citation type="submission" date="2016-10" db="EMBL/GenBank/DDBJ databases">
        <title>Frankia sp. NRRL B-16386 Genome sequencing.</title>
        <authorList>
            <person name="Ghodhbane-Gtari F."/>
            <person name="Swanson E."/>
            <person name="Gueddou A."/>
            <person name="Hezbri K."/>
            <person name="Ktari K."/>
            <person name="Nouioui I."/>
            <person name="Morris K."/>
            <person name="Simpson S."/>
            <person name="Abebe-Akele F."/>
            <person name="Thomas K."/>
            <person name="Gtari M."/>
            <person name="Tisa L.S."/>
        </authorList>
    </citation>
    <scope>NUCLEOTIDE SEQUENCE [LARGE SCALE GENOMIC DNA]</scope>
    <source>
        <strain evidence="4">NRRL B-16386</strain>
    </source>
</reference>
<name>A0A1V2I8M3_9ACTN</name>
<dbReference type="PANTHER" id="PTHR12993">
    <property type="entry name" value="N-ACETYLGLUCOSAMINYL-PHOSPHATIDYLINOSITOL DE-N-ACETYLASE-RELATED"/>
    <property type="match status" value="1"/>
</dbReference>
<keyword evidence="2" id="KW-1133">Transmembrane helix</keyword>
<evidence type="ECO:0000256" key="1">
    <source>
        <dbReference type="ARBA" id="ARBA00022833"/>
    </source>
</evidence>
<proteinExistence type="predicted"/>
<dbReference type="Gene3D" id="3.40.50.10320">
    <property type="entry name" value="LmbE-like"/>
    <property type="match status" value="1"/>
</dbReference>
<dbReference type="OrthoDB" id="116799at2"/>
<protein>
    <recommendedName>
        <fullName evidence="5">GlcNAc-PI de-N-acetylase</fullName>
    </recommendedName>
</protein>
<feature type="transmembrane region" description="Helical" evidence="2">
    <location>
        <begin position="57"/>
        <end position="78"/>
    </location>
</feature>
<dbReference type="InterPro" id="IPR024078">
    <property type="entry name" value="LmbE-like_dom_sf"/>
</dbReference>
<dbReference type="PANTHER" id="PTHR12993:SF29">
    <property type="entry name" value="BLR3841 PROTEIN"/>
    <property type="match status" value="1"/>
</dbReference>
<dbReference type="STRING" id="1834516.BL253_18940"/>
<evidence type="ECO:0000256" key="2">
    <source>
        <dbReference type="SAM" id="Phobius"/>
    </source>
</evidence>
<keyword evidence="1" id="KW-0862">Zinc</keyword>
<organism evidence="3 4">
    <name type="scientific">Pseudofrankia asymbiotica</name>
    <dbReference type="NCBI Taxonomy" id="1834516"/>
    <lineage>
        <taxon>Bacteria</taxon>
        <taxon>Bacillati</taxon>
        <taxon>Actinomycetota</taxon>
        <taxon>Actinomycetes</taxon>
        <taxon>Frankiales</taxon>
        <taxon>Frankiaceae</taxon>
        <taxon>Pseudofrankia</taxon>
    </lineage>
</organism>
<gene>
    <name evidence="3" type="ORF">BL253_18940</name>
</gene>